<comment type="miscellaneous">
    <text evidence="8">During catalysis, the active site Cys acts as a nucleophile attacking the alpha-carbonyl group of tRNA-bound glutamate with the formation of a thioester intermediate between enzyme and glutamate, and the concomitant release of tRNA(Glu). The thioester intermediate is finally reduced by direct hydride transfer from NADPH, to form the product GSA.</text>
</comment>
<comment type="subunit">
    <text evidence="8">Homodimer.</text>
</comment>
<name>A0A1G8YCK8_9BACT</name>
<keyword evidence="4 8" id="KW-0521">NADP</keyword>
<evidence type="ECO:0000256" key="8">
    <source>
        <dbReference type="HAMAP-Rule" id="MF_00087"/>
    </source>
</evidence>
<dbReference type="InterPro" id="IPR036291">
    <property type="entry name" value="NAD(P)-bd_dom_sf"/>
</dbReference>
<evidence type="ECO:0000256" key="5">
    <source>
        <dbReference type="ARBA" id="ARBA00023002"/>
    </source>
</evidence>
<evidence type="ECO:0000256" key="9">
    <source>
        <dbReference type="PIRSR" id="PIRSR000445-1"/>
    </source>
</evidence>
<evidence type="ECO:0000256" key="7">
    <source>
        <dbReference type="ARBA" id="ARBA00047464"/>
    </source>
</evidence>
<comment type="catalytic activity">
    <reaction evidence="7 8">
        <text>(S)-4-amino-5-oxopentanoate + tRNA(Glu) + NADP(+) = L-glutamyl-tRNA(Glu) + NADPH + H(+)</text>
        <dbReference type="Rhea" id="RHEA:12344"/>
        <dbReference type="Rhea" id="RHEA-COMP:9663"/>
        <dbReference type="Rhea" id="RHEA-COMP:9680"/>
        <dbReference type="ChEBI" id="CHEBI:15378"/>
        <dbReference type="ChEBI" id="CHEBI:57501"/>
        <dbReference type="ChEBI" id="CHEBI:57783"/>
        <dbReference type="ChEBI" id="CHEBI:58349"/>
        <dbReference type="ChEBI" id="CHEBI:78442"/>
        <dbReference type="ChEBI" id="CHEBI:78520"/>
        <dbReference type="EC" id="1.2.1.70"/>
    </reaction>
</comment>
<dbReference type="InterPro" id="IPR036343">
    <property type="entry name" value="GluRdtase_N_sf"/>
</dbReference>
<feature type="binding site" evidence="8 10">
    <location>
        <begin position="118"/>
        <end position="120"/>
    </location>
    <ligand>
        <name>substrate</name>
    </ligand>
</feature>
<organism evidence="16 17">
    <name type="scientific">Catalinimonas alkaloidigena</name>
    <dbReference type="NCBI Taxonomy" id="1075417"/>
    <lineage>
        <taxon>Bacteria</taxon>
        <taxon>Pseudomonadati</taxon>
        <taxon>Bacteroidota</taxon>
        <taxon>Cytophagia</taxon>
        <taxon>Cytophagales</taxon>
        <taxon>Catalimonadaceae</taxon>
        <taxon>Catalinimonas</taxon>
    </lineage>
</organism>
<evidence type="ECO:0000256" key="12">
    <source>
        <dbReference type="PIRSR" id="PIRSR000445-4"/>
    </source>
</evidence>
<feature type="binding site" evidence="8 10">
    <location>
        <position position="113"/>
    </location>
    <ligand>
        <name>substrate</name>
    </ligand>
</feature>
<dbReference type="OrthoDB" id="110209at2"/>
<feature type="site" description="Important for activity" evidence="8 12">
    <location>
        <position position="103"/>
    </location>
</feature>
<feature type="binding site" evidence="8 11">
    <location>
        <begin position="195"/>
        <end position="200"/>
    </location>
    <ligand>
        <name>NADP(+)</name>
        <dbReference type="ChEBI" id="CHEBI:58349"/>
    </ligand>
</feature>
<dbReference type="SUPFAM" id="SSF69742">
    <property type="entry name" value="Glutamyl tRNA-reductase catalytic, N-terminal domain"/>
    <property type="match status" value="1"/>
</dbReference>
<comment type="function">
    <text evidence="8">Catalyzes the NADPH-dependent reduction of glutamyl-tRNA(Glu) to glutamate 1-semialdehyde (GSA).</text>
</comment>
<dbReference type="HAMAP" id="MF_00087">
    <property type="entry name" value="Glu_tRNA_reductase"/>
    <property type="match status" value="1"/>
</dbReference>
<dbReference type="PANTHER" id="PTHR43013:SF1">
    <property type="entry name" value="GLUTAMYL-TRNA REDUCTASE"/>
    <property type="match status" value="1"/>
</dbReference>
<feature type="domain" description="Quinate/shikimate 5-dehydrogenase/glutamyl-tRNA reductase" evidence="14">
    <location>
        <begin position="178"/>
        <end position="304"/>
    </location>
</feature>
<feature type="domain" description="Tetrapyrrole biosynthesis glutamyl-tRNA reductase dimerisation" evidence="13">
    <location>
        <begin position="320"/>
        <end position="413"/>
    </location>
</feature>
<dbReference type="PIRSF" id="PIRSF000445">
    <property type="entry name" value="4pyrrol_synth_GluRdtase"/>
    <property type="match status" value="1"/>
</dbReference>
<dbReference type="UniPathway" id="UPA00251">
    <property type="reaction ID" value="UER00316"/>
</dbReference>
<feature type="binding site" evidence="8 10">
    <location>
        <begin position="52"/>
        <end position="55"/>
    </location>
    <ligand>
        <name>substrate</name>
    </ligand>
</feature>
<evidence type="ECO:0000313" key="17">
    <source>
        <dbReference type="Proteomes" id="UP000198510"/>
    </source>
</evidence>
<dbReference type="EMBL" id="FNFO01000001">
    <property type="protein sequence ID" value="SDK00436.1"/>
    <property type="molecule type" value="Genomic_DNA"/>
</dbReference>
<protein>
    <recommendedName>
        <fullName evidence="3 8">Glutamyl-tRNA reductase</fullName>
        <shortName evidence="8">GluTR</shortName>
        <ecNumber evidence="3 8">1.2.1.70</ecNumber>
    </recommendedName>
</protein>
<dbReference type="InterPro" id="IPR006151">
    <property type="entry name" value="Shikm_DH/Glu-tRNA_Rdtase"/>
</dbReference>
<dbReference type="AlphaFoldDB" id="A0A1G8YCK8"/>
<dbReference type="InterPro" id="IPR036453">
    <property type="entry name" value="GluRdtase_dimer_dom_sf"/>
</dbReference>
<dbReference type="Proteomes" id="UP000198510">
    <property type="component" value="Unassembled WGS sequence"/>
</dbReference>
<dbReference type="InterPro" id="IPR015896">
    <property type="entry name" value="4pyrrol_synth_GluRdtase_dimer"/>
</dbReference>
<feature type="domain" description="Glutamyl-tRNA reductase N-terminal" evidence="15">
    <location>
        <begin position="8"/>
        <end position="160"/>
    </location>
</feature>
<dbReference type="Gene3D" id="3.30.460.30">
    <property type="entry name" value="Glutamyl-tRNA reductase, N-terminal domain"/>
    <property type="match status" value="1"/>
</dbReference>
<dbReference type="EC" id="1.2.1.70" evidence="3 8"/>
<dbReference type="GO" id="GO:0008883">
    <property type="term" value="F:glutamyl-tRNA reductase activity"/>
    <property type="evidence" value="ECO:0007669"/>
    <property type="project" value="UniProtKB-UniRule"/>
</dbReference>
<dbReference type="RefSeq" id="WP_089678836.1">
    <property type="nucleotide sequence ID" value="NZ_FNFO01000001.1"/>
</dbReference>
<evidence type="ECO:0000256" key="4">
    <source>
        <dbReference type="ARBA" id="ARBA00022857"/>
    </source>
</evidence>
<evidence type="ECO:0000259" key="14">
    <source>
        <dbReference type="Pfam" id="PF01488"/>
    </source>
</evidence>
<accession>A0A1G8YCK8</accession>
<evidence type="ECO:0000313" key="16">
    <source>
        <dbReference type="EMBL" id="SDK00436.1"/>
    </source>
</evidence>
<evidence type="ECO:0000256" key="3">
    <source>
        <dbReference type="ARBA" id="ARBA00012970"/>
    </source>
</evidence>
<reference evidence="16 17" key="1">
    <citation type="submission" date="2016-10" db="EMBL/GenBank/DDBJ databases">
        <authorList>
            <person name="de Groot N.N."/>
        </authorList>
    </citation>
    <scope>NUCLEOTIDE SEQUENCE [LARGE SCALE GENOMIC DNA]</scope>
    <source>
        <strain evidence="16 17">DSM 25186</strain>
    </source>
</reference>
<evidence type="ECO:0000259" key="15">
    <source>
        <dbReference type="Pfam" id="PF05201"/>
    </source>
</evidence>
<proteinExistence type="inferred from homology"/>
<comment type="similarity">
    <text evidence="2 8">Belongs to the glutamyl-tRNA reductase family.</text>
</comment>
<evidence type="ECO:0000256" key="11">
    <source>
        <dbReference type="PIRSR" id="PIRSR000445-3"/>
    </source>
</evidence>
<dbReference type="InterPro" id="IPR015895">
    <property type="entry name" value="4pyrrol_synth_GluRdtase_N"/>
</dbReference>
<sequence>MKRALRYISISHFTASLKDRERYHLTADDRRRLSAALCAHFGDVSSLMLLATCNRTELYFESAATQSDDLRDFFIRWVDAGADVVWERGLFQHSDRTADTVLHLLQVGNGLRSAVVGDDQILAQIKEAYQDACAQQRQGSLLERAIQALHRCYKRVSNETAFRQGSRSTAYRALQLIEQEFGKGQLPHKQLLIVGAGDIARQVVKYLPKFAFGSCAISNRTTDTALALGAQQGLTCWAWKNVEDQDFTAFDAIITAVSHRKELIGSGVRVAGKTVVVDLAMPGNVDRKLRFHEHIRLHDLDAVTEQIAQADQHRKAAVEQVEVLIKDEVAAYTAWLQKARTRAFLASYKHHIRAAVAEALTASVPHKLDADEAEQLLEQVARRLLKKTATAMQAAPADALPERTMAWLEAAFGASSPAEPEP</sequence>
<dbReference type="Gene3D" id="3.40.50.720">
    <property type="entry name" value="NAD(P)-binding Rossmann-like Domain"/>
    <property type="match status" value="1"/>
</dbReference>
<feature type="binding site" evidence="8 10">
    <location>
        <position position="124"/>
    </location>
    <ligand>
        <name>substrate</name>
    </ligand>
</feature>
<evidence type="ECO:0000259" key="13">
    <source>
        <dbReference type="Pfam" id="PF00745"/>
    </source>
</evidence>
<keyword evidence="5 8" id="KW-0560">Oxidoreductase</keyword>
<dbReference type="Pfam" id="PF05201">
    <property type="entry name" value="GlutR_N"/>
    <property type="match status" value="1"/>
</dbReference>
<gene>
    <name evidence="8" type="primary">hemA</name>
    <name evidence="16" type="ORF">SAMN05421823_101631</name>
</gene>
<evidence type="ECO:0000256" key="2">
    <source>
        <dbReference type="ARBA" id="ARBA00005916"/>
    </source>
</evidence>
<evidence type="ECO:0000256" key="6">
    <source>
        <dbReference type="ARBA" id="ARBA00023244"/>
    </source>
</evidence>
<dbReference type="InterPro" id="IPR000343">
    <property type="entry name" value="4pyrrol_synth_GluRdtase"/>
</dbReference>
<dbReference type="SUPFAM" id="SSF69075">
    <property type="entry name" value="Glutamyl tRNA-reductase dimerization domain"/>
    <property type="match status" value="1"/>
</dbReference>
<dbReference type="GO" id="GO:0019353">
    <property type="term" value="P:protoporphyrinogen IX biosynthetic process from glutamate"/>
    <property type="evidence" value="ECO:0007669"/>
    <property type="project" value="TreeGrafter"/>
</dbReference>
<dbReference type="PANTHER" id="PTHR43013">
    <property type="entry name" value="GLUTAMYL-TRNA REDUCTASE"/>
    <property type="match status" value="1"/>
</dbReference>
<dbReference type="STRING" id="1075417.SAMN05421823_101631"/>
<dbReference type="SUPFAM" id="SSF51735">
    <property type="entry name" value="NAD(P)-binding Rossmann-fold domains"/>
    <property type="match status" value="1"/>
</dbReference>
<comment type="domain">
    <text evidence="8">Possesses an unusual extended V-shaped dimeric structure with each monomer consisting of three distinct domains arranged along a curved 'spinal' alpha-helix. The N-terminal catalytic domain specifically recognizes the glutamate moiety of the substrate. The second domain is the NADPH-binding domain, and the third C-terminal domain is responsible for dimerization.</text>
</comment>
<feature type="active site" description="Nucleophile" evidence="8 9">
    <location>
        <position position="53"/>
    </location>
</feature>
<keyword evidence="17" id="KW-1185">Reference proteome</keyword>
<comment type="pathway">
    <text evidence="1 8">Porphyrin-containing compound metabolism; protoporphyrin-IX biosynthesis; 5-aminolevulinate from L-glutamyl-tRNA(Glu): step 1/2.</text>
</comment>
<dbReference type="GO" id="GO:0050661">
    <property type="term" value="F:NADP binding"/>
    <property type="evidence" value="ECO:0007669"/>
    <property type="project" value="InterPro"/>
</dbReference>
<evidence type="ECO:0000256" key="10">
    <source>
        <dbReference type="PIRSR" id="PIRSR000445-2"/>
    </source>
</evidence>
<dbReference type="Pfam" id="PF00745">
    <property type="entry name" value="GlutR_dimer"/>
    <property type="match status" value="1"/>
</dbReference>
<evidence type="ECO:0000256" key="1">
    <source>
        <dbReference type="ARBA" id="ARBA00005059"/>
    </source>
</evidence>
<keyword evidence="6 8" id="KW-0627">Porphyrin biosynthesis</keyword>
<dbReference type="Pfam" id="PF01488">
    <property type="entry name" value="Shikimate_DH"/>
    <property type="match status" value="1"/>
</dbReference>